<keyword evidence="2" id="KW-0436">Ligase</keyword>
<dbReference type="PROSITE" id="PS00455">
    <property type="entry name" value="AMP_BINDING"/>
    <property type="match status" value="1"/>
</dbReference>
<comment type="similarity">
    <text evidence="1">Belongs to the ATP-dependent AMP-binding enzyme family.</text>
</comment>
<feature type="domain" description="AMP-dependent synthetase/ligase" evidence="3">
    <location>
        <begin position="90"/>
        <end position="258"/>
    </location>
</feature>
<dbReference type="InterPro" id="IPR045851">
    <property type="entry name" value="AMP-bd_C_sf"/>
</dbReference>
<dbReference type="Proteomes" id="UP000634455">
    <property type="component" value="Unassembled WGS sequence"/>
</dbReference>
<sequence length="399" mass="43043">MTTDLTTKPMRSAQNTPLQAGYGAWADTLPSNARVVICLHDPFHALAAFFGILSTGRICGVASVNIAQNLPDDFIILNTPCAPITNALHERTATRFITFSGGTTGTPKAILRSTESWIYSFDRNGITADDRVAVLGYLSHSLAFYGAAEAAFVGAKIAFLSPRAKLCNHDINVIYATPTQLKILCQQNAINLEVKHIFVGGGALSANDHATLSTYFPNAVIKVFYGAAETSFVTISDATTPTGSVGKPYIGVDVQIRNGGVFVNSPMNATRYLTSDTAVVGSDGYVDVGELGHFDTAGNLFITGRRDRAINIADQLVHLDEIERAVLANDGVEYAGVIAIRDDLRGHQLACAICGDVGRMNDIKHLSKRRIFTIDDWPTLPSGKTDYRRITALIKDRMT</sequence>
<evidence type="ECO:0000313" key="5">
    <source>
        <dbReference type="Proteomes" id="UP000634455"/>
    </source>
</evidence>
<dbReference type="InterPro" id="IPR042099">
    <property type="entry name" value="ANL_N_sf"/>
</dbReference>
<reference evidence="5" key="1">
    <citation type="journal article" date="2019" name="Int. J. Syst. Evol. Microbiol.">
        <title>The Global Catalogue of Microorganisms (GCM) 10K type strain sequencing project: providing services to taxonomists for standard genome sequencing and annotation.</title>
        <authorList>
            <consortium name="The Broad Institute Genomics Platform"/>
            <consortium name="The Broad Institute Genome Sequencing Center for Infectious Disease"/>
            <person name="Wu L."/>
            <person name="Ma J."/>
        </authorList>
    </citation>
    <scope>NUCLEOTIDE SEQUENCE [LARGE SCALE GENOMIC DNA]</scope>
    <source>
        <strain evidence="5">KCTC 32465</strain>
    </source>
</reference>
<dbReference type="PANTHER" id="PTHR43201:SF5">
    <property type="entry name" value="MEDIUM-CHAIN ACYL-COA LIGASE ACSF2, MITOCHONDRIAL"/>
    <property type="match status" value="1"/>
</dbReference>
<dbReference type="InterPro" id="IPR000873">
    <property type="entry name" value="AMP-dep_synth/lig_dom"/>
</dbReference>
<comment type="caution">
    <text evidence="4">The sequence shown here is derived from an EMBL/GenBank/DDBJ whole genome shotgun (WGS) entry which is preliminary data.</text>
</comment>
<dbReference type="Pfam" id="PF00501">
    <property type="entry name" value="AMP-binding"/>
    <property type="match status" value="1"/>
</dbReference>
<dbReference type="EMBL" id="BMZF01000001">
    <property type="protein sequence ID" value="GHA45921.1"/>
    <property type="molecule type" value="Genomic_DNA"/>
</dbReference>
<organism evidence="4 5">
    <name type="scientific">Paramylibacter ulvae</name>
    <dbReference type="NCBI Taxonomy" id="1651968"/>
    <lineage>
        <taxon>Bacteria</taxon>
        <taxon>Pseudomonadati</taxon>
        <taxon>Pseudomonadota</taxon>
        <taxon>Alphaproteobacteria</taxon>
        <taxon>Rhodobacterales</taxon>
        <taxon>Paracoccaceae</taxon>
        <taxon>Paramylibacter</taxon>
    </lineage>
</organism>
<protein>
    <recommendedName>
        <fullName evidence="3">AMP-dependent synthetase/ligase domain-containing protein</fullName>
    </recommendedName>
</protein>
<gene>
    <name evidence="4" type="ORF">GCM10008927_08810</name>
</gene>
<evidence type="ECO:0000259" key="3">
    <source>
        <dbReference type="Pfam" id="PF00501"/>
    </source>
</evidence>
<proteinExistence type="inferred from homology"/>
<dbReference type="SUPFAM" id="SSF56801">
    <property type="entry name" value="Acetyl-CoA synthetase-like"/>
    <property type="match status" value="1"/>
</dbReference>
<accession>A0ABQ3CWC1</accession>
<name>A0ABQ3CWC1_9RHOB</name>
<evidence type="ECO:0000256" key="2">
    <source>
        <dbReference type="ARBA" id="ARBA00022598"/>
    </source>
</evidence>
<dbReference type="InterPro" id="IPR020845">
    <property type="entry name" value="AMP-binding_CS"/>
</dbReference>
<dbReference type="Gene3D" id="3.40.50.12780">
    <property type="entry name" value="N-terminal domain of ligase-like"/>
    <property type="match status" value="1"/>
</dbReference>
<keyword evidence="5" id="KW-1185">Reference proteome</keyword>
<evidence type="ECO:0000313" key="4">
    <source>
        <dbReference type="EMBL" id="GHA45921.1"/>
    </source>
</evidence>
<evidence type="ECO:0000256" key="1">
    <source>
        <dbReference type="ARBA" id="ARBA00006432"/>
    </source>
</evidence>
<dbReference type="PANTHER" id="PTHR43201">
    <property type="entry name" value="ACYL-COA SYNTHETASE"/>
    <property type="match status" value="1"/>
</dbReference>
<dbReference type="Gene3D" id="3.30.300.30">
    <property type="match status" value="1"/>
</dbReference>
<dbReference type="RefSeq" id="WP_189639323.1">
    <property type="nucleotide sequence ID" value="NZ_BMZF01000001.1"/>
</dbReference>